<comment type="subcellular location">
    <subcellularLocation>
        <location evidence="1">Nucleus</location>
    </subcellularLocation>
</comment>
<dbReference type="GO" id="GO:0008270">
    <property type="term" value="F:zinc ion binding"/>
    <property type="evidence" value="ECO:0007669"/>
    <property type="project" value="UniProtKB-KW"/>
</dbReference>
<dbReference type="Pfam" id="PF00096">
    <property type="entry name" value="zf-C2H2"/>
    <property type="match status" value="1"/>
</dbReference>
<evidence type="ECO:0000256" key="5">
    <source>
        <dbReference type="ARBA" id="ARBA00022771"/>
    </source>
</evidence>
<keyword evidence="8" id="KW-0238">DNA-binding</keyword>
<comment type="caution">
    <text evidence="13">The sequence shown here is derived from an EMBL/GenBank/DDBJ whole genome shotgun (WGS) entry which is preliminary data.</text>
</comment>
<evidence type="ECO:0000256" key="11">
    <source>
        <dbReference type="PROSITE-ProRule" id="PRU00042"/>
    </source>
</evidence>
<feature type="non-terminal residue" evidence="13">
    <location>
        <position position="1"/>
    </location>
</feature>
<sequence length="52" mass="6055">SGDLVVQEQLHTREKPFMCLECEKSFRNSSNLITHQRIHTGEWPYMCGECGK</sequence>
<evidence type="ECO:0000256" key="6">
    <source>
        <dbReference type="ARBA" id="ARBA00022833"/>
    </source>
</evidence>
<feature type="domain" description="C2H2-type" evidence="12">
    <location>
        <begin position="17"/>
        <end position="44"/>
    </location>
</feature>
<accession>A0A7K5TW51</accession>
<evidence type="ECO:0000256" key="3">
    <source>
        <dbReference type="ARBA" id="ARBA00022723"/>
    </source>
</evidence>
<dbReference type="Proteomes" id="UP000543364">
    <property type="component" value="Unassembled WGS sequence"/>
</dbReference>
<keyword evidence="14" id="KW-1185">Reference proteome</keyword>
<evidence type="ECO:0000313" key="14">
    <source>
        <dbReference type="Proteomes" id="UP000543364"/>
    </source>
</evidence>
<dbReference type="Gene3D" id="3.30.160.60">
    <property type="entry name" value="Classic Zinc Finger"/>
    <property type="match status" value="2"/>
</dbReference>
<dbReference type="SUPFAM" id="SSF57667">
    <property type="entry name" value="beta-beta-alpha zinc fingers"/>
    <property type="match status" value="1"/>
</dbReference>
<dbReference type="EMBL" id="VZRE01004293">
    <property type="protein sequence ID" value="NWU08607.1"/>
    <property type="molecule type" value="Genomic_DNA"/>
</dbReference>
<dbReference type="PANTHER" id="PTHR23226">
    <property type="entry name" value="ZINC FINGER AND SCAN DOMAIN-CONTAINING"/>
    <property type="match status" value="1"/>
</dbReference>
<evidence type="ECO:0000256" key="8">
    <source>
        <dbReference type="ARBA" id="ARBA00023125"/>
    </source>
</evidence>
<dbReference type="FunFam" id="3.30.160.60:FF:000069">
    <property type="entry name" value="Zinc finger protein 572"/>
    <property type="match status" value="1"/>
</dbReference>
<gene>
    <name evidence="13" type="primary">Zscan29_0</name>
    <name evidence="13" type="ORF">CEPORN_R13219</name>
</gene>
<dbReference type="PANTHER" id="PTHR23226:SF416">
    <property type="entry name" value="FI01424P"/>
    <property type="match status" value="1"/>
</dbReference>
<evidence type="ECO:0000256" key="2">
    <source>
        <dbReference type="ARBA" id="ARBA00006991"/>
    </source>
</evidence>
<feature type="non-terminal residue" evidence="13">
    <location>
        <position position="52"/>
    </location>
</feature>
<name>A0A7K5TW51_CEPOR</name>
<dbReference type="AlphaFoldDB" id="A0A7K5TW51"/>
<dbReference type="GO" id="GO:0000981">
    <property type="term" value="F:DNA-binding transcription factor activity, RNA polymerase II-specific"/>
    <property type="evidence" value="ECO:0007669"/>
    <property type="project" value="TreeGrafter"/>
</dbReference>
<evidence type="ECO:0000256" key="7">
    <source>
        <dbReference type="ARBA" id="ARBA00023015"/>
    </source>
</evidence>
<evidence type="ECO:0000256" key="4">
    <source>
        <dbReference type="ARBA" id="ARBA00022737"/>
    </source>
</evidence>
<reference evidence="13 14" key="1">
    <citation type="submission" date="2019-09" db="EMBL/GenBank/DDBJ databases">
        <title>Bird 10,000 Genomes (B10K) Project - Family phase.</title>
        <authorList>
            <person name="Zhang G."/>
        </authorList>
    </citation>
    <scope>NUCLEOTIDE SEQUENCE [LARGE SCALE GENOMIC DNA]</scope>
    <source>
        <strain evidence="13">B10K-DU-001-01</strain>
        <tissue evidence="13">Muscle</tissue>
    </source>
</reference>
<keyword evidence="6" id="KW-0862">Zinc</keyword>
<protein>
    <submittedName>
        <fullName evidence="13">ZSC29 protein</fullName>
    </submittedName>
</protein>
<dbReference type="InterPro" id="IPR013087">
    <property type="entry name" value="Znf_C2H2_type"/>
</dbReference>
<keyword evidence="9" id="KW-0804">Transcription</keyword>
<keyword evidence="3" id="KW-0479">Metal-binding</keyword>
<dbReference type="GO" id="GO:0005634">
    <property type="term" value="C:nucleus"/>
    <property type="evidence" value="ECO:0007669"/>
    <property type="project" value="UniProtKB-SubCell"/>
</dbReference>
<evidence type="ECO:0000256" key="1">
    <source>
        <dbReference type="ARBA" id="ARBA00004123"/>
    </source>
</evidence>
<dbReference type="InterPro" id="IPR036236">
    <property type="entry name" value="Znf_C2H2_sf"/>
</dbReference>
<dbReference type="PROSITE" id="PS00028">
    <property type="entry name" value="ZINC_FINGER_C2H2_1"/>
    <property type="match status" value="1"/>
</dbReference>
<evidence type="ECO:0000256" key="9">
    <source>
        <dbReference type="ARBA" id="ARBA00023163"/>
    </source>
</evidence>
<keyword evidence="5 11" id="KW-0863">Zinc-finger</keyword>
<keyword evidence="10" id="KW-0539">Nucleus</keyword>
<dbReference type="PROSITE" id="PS50157">
    <property type="entry name" value="ZINC_FINGER_C2H2_2"/>
    <property type="match status" value="1"/>
</dbReference>
<proteinExistence type="inferred from homology"/>
<keyword evidence="4" id="KW-0677">Repeat</keyword>
<organism evidence="13 14">
    <name type="scientific">Cephalopterus ornatus</name>
    <name type="common">Amazonian umbrellabird</name>
    <dbReference type="NCBI Taxonomy" id="114276"/>
    <lineage>
        <taxon>Eukaryota</taxon>
        <taxon>Metazoa</taxon>
        <taxon>Chordata</taxon>
        <taxon>Craniata</taxon>
        <taxon>Vertebrata</taxon>
        <taxon>Euteleostomi</taxon>
        <taxon>Archelosauria</taxon>
        <taxon>Archosauria</taxon>
        <taxon>Dinosauria</taxon>
        <taxon>Saurischia</taxon>
        <taxon>Theropoda</taxon>
        <taxon>Coelurosauria</taxon>
        <taxon>Aves</taxon>
        <taxon>Neognathae</taxon>
        <taxon>Neoaves</taxon>
        <taxon>Telluraves</taxon>
        <taxon>Australaves</taxon>
        <taxon>Passeriformes</taxon>
        <taxon>Cotingidae</taxon>
        <taxon>Cephalopterus</taxon>
    </lineage>
</organism>
<evidence type="ECO:0000256" key="10">
    <source>
        <dbReference type="ARBA" id="ARBA00023242"/>
    </source>
</evidence>
<evidence type="ECO:0000259" key="12">
    <source>
        <dbReference type="PROSITE" id="PS50157"/>
    </source>
</evidence>
<comment type="similarity">
    <text evidence="2">Belongs to the krueppel C2H2-type zinc-finger protein family.</text>
</comment>
<keyword evidence="7" id="KW-0805">Transcription regulation</keyword>
<evidence type="ECO:0000313" key="13">
    <source>
        <dbReference type="EMBL" id="NWU08607.1"/>
    </source>
</evidence>
<dbReference type="SMART" id="SM00355">
    <property type="entry name" value="ZnF_C2H2"/>
    <property type="match status" value="1"/>
</dbReference>
<dbReference type="GO" id="GO:0000978">
    <property type="term" value="F:RNA polymerase II cis-regulatory region sequence-specific DNA binding"/>
    <property type="evidence" value="ECO:0007669"/>
    <property type="project" value="TreeGrafter"/>
</dbReference>